<feature type="compositionally biased region" description="Basic and acidic residues" evidence="8">
    <location>
        <begin position="1"/>
        <end position="12"/>
    </location>
</feature>
<comment type="function">
    <text evidence="5">Possesses non-specific lipolytic acyl hydrolase (LAH) activity. Hydrolyzes phospholipids as well as galactolipids. May play a role in disease resistance.</text>
</comment>
<evidence type="ECO:0000256" key="5">
    <source>
        <dbReference type="ARBA" id="ARBA00025642"/>
    </source>
</evidence>
<evidence type="ECO:0000256" key="7">
    <source>
        <dbReference type="RuleBase" id="RU361262"/>
    </source>
</evidence>
<evidence type="ECO:0000313" key="11">
    <source>
        <dbReference type="Proteomes" id="UP001055439"/>
    </source>
</evidence>
<dbReference type="EMBL" id="CP097504">
    <property type="protein sequence ID" value="URD89844.1"/>
    <property type="molecule type" value="Genomic_DNA"/>
</dbReference>
<dbReference type="GO" id="GO:0016042">
    <property type="term" value="P:lipid catabolic process"/>
    <property type="evidence" value="ECO:0007669"/>
    <property type="project" value="UniProtKB-KW"/>
</dbReference>
<dbReference type="Proteomes" id="UP001055439">
    <property type="component" value="Chromosome 2"/>
</dbReference>
<evidence type="ECO:0000256" key="8">
    <source>
        <dbReference type="SAM" id="MobiDB-lite"/>
    </source>
</evidence>
<dbReference type="PANTHER" id="PTHR32241">
    <property type="entry name" value="PATATIN-LIKE PROTEIN 6"/>
    <property type="match status" value="1"/>
</dbReference>
<proteinExistence type="inferred from homology"/>
<dbReference type="Gene3D" id="3.40.1090.10">
    <property type="entry name" value="Cytosolic phospholipase A2 catalytic domain"/>
    <property type="match status" value="1"/>
</dbReference>
<protein>
    <recommendedName>
        <fullName evidence="7">Patatin</fullName>
        <ecNumber evidence="7">3.1.1.-</ecNumber>
    </recommendedName>
</protein>
<dbReference type="PROSITE" id="PS51635">
    <property type="entry name" value="PNPLA"/>
    <property type="match status" value="1"/>
</dbReference>
<keyword evidence="3 7" id="KW-0442">Lipid degradation</keyword>
<comment type="function">
    <text evidence="7">Lipolytic acyl hydrolase (LAH).</text>
</comment>
<keyword evidence="11" id="KW-1185">Reference proteome</keyword>
<feature type="region of interest" description="Disordered" evidence="8">
    <location>
        <begin position="580"/>
        <end position="617"/>
    </location>
</feature>
<evidence type="ECO:0000256" key="4">
    <source>
        <dbReference type="ARBA" id="ARBA00023098"/>
    </source>
</evidence>
<dbReference type="InterPro" id="IPR002641">
    <property type="entry name" value="PNPLA_dom"/>
</dbReference>
<dbReference type="Pfam" id="PF01734">
    <property type="entry name" value="Patatin"/>
    <property type="match status" value="1"/>
</dbReference>
<comment type="caution">
    <text evidence="6">Lacks conserved residue(s) required for the propagation of feature annotation.</text>
</comment>
<evidence type="ECO:0000259" key="9">
    <source>
        <dbReference type="PROSITE" id="PS51635"/>
    </source>
</evidence>
<sequence length="853" mass="93255">MERSGGESEREGMAAAEEMLVAVRQGKKGGGEKEEEEEEEEEPSIHADKLNCDIFSILESKFLFGYDDHQLWVPKASPLHASDADMTVAPDTAAAVPSPVRSQRGKVCVLCIDGGGGGAMRGILPGKALAYLEQALRSRSGDPDARISDYFDVVAGTGVGGVFAVMLFATRDGARPLFRADDTWRFLADHGKRLFRKASTSSPSSPSPSHGFLCGVFQGGGSGGTATAAMERVMKEAFGDRLTLRNTVKPVLIPCYDLQSSAPLVFSRADALESESFDFRLWEVCRATWAEPGRFEPAEIRSVDRSTTCVGVDGGLTMSNPAAAAITHVLHNKQEFPFVRGVEDLMVLSLGCGTGSGTTVVQETDQRRLRRWGAREWARPIARIAADGAADLVDQSVALAFGPCRSSNYVRIQANPSTMGRCGVDMDCDASPANVEVLLGAAEEMLKQKNVESVLFSGRRIGEKTNMEKLDWFAGELVLEHQQRRCRIAPTVAFKQATSKKFCVSCHLNIISDSAHHPEIDSSLTEKRLNDFHQKLMMKCLLKEGQVIWENRAECVDFELKTEIRGTCLENIFGRGPWKPHSKPFVGNDGGSHRTGTKGTRWKHGEIGASESSHGSFRTGRGLRNVVLKAGIEVKPEPSMGSAQERWKGRTPPSCNGGIEREGHKESTGVLLIGLDPESFLLDINVVPDGDGLLVLNVRRRRRKGAVWRMPPAARPPRVVGRILSIGPDASAAAVVVIEWRKRGHRHRRWRRRIVAVLVVLRGVRAGVLRRVRRRRGEHVAVGGHLRRLRRWWSRRRAERERMVVVMMVTAGVPPPNNTNPGAVAASASAVAAAPGVPHSTTRSRSASRLGKI</sequence>
<organism evidence="10 11">
    <name type="scientific">Musa troglodytarum</name>
    <name type="common">fe'i banana</name>
    <dbReference type="NCBI Taxonomy" id="320322"/>
    <lineage>
        <taxon>Eukaryota</taxon>
        <taxon>Viridiplantae</taxon>
        <taxon>Streptophyta</taxon>
        <taxon>Embryophyta</taxon>
        <taxon>Tracheophyta</taxon>
        <taxon>Spermatophyta</taxon>
        <taxon>Magnoliopsida</taxon>
        <taxon>Liliopsida</taxon>
        <taxon>Zingiberales</taxon>
        <taxon>Musaceae</taxon>
        <taxon>Musa</taxon>
    </lineage>
</organism>
<feature type="region of interest" description="Disordered" evidence="8">
    <location>
        <begin position="834"/>
        <end position="853"/>
    </location>
</feature>
<gene>
    <name evidence="10" type="ORF">MUK42_27698</name>
</gene>
<dbReference type="InterPro" id="IPR016035">
    <property type="entry name" value="Acyl_Trfase/lysoPLipase"/>
</dbReference>
<comment type="similarity">
    <text evidence="1 7">Belongs to the patatin family.</text>
</comment>
<dbReference type="GO" id="GO:0016787">
    <property type="term" value="F:hydrolase activity"/>
    <property type="evidence" value="ECO:0007669"/>
    <property type="project" value="UniProtKB-KW"/>
</dbReference>
<name>A0A9E7F5J1_9LILI</name>
<feature type="short sequence motif" description="DGA/G" evidence="6">
    <location>
        <begin position="313"/>
        <end position="315"/>
    </location>
</feature>
<feature type="compositionally biased region" description="Acidic residues" evidence="8">
    <location>
        <begin position="33"/>
        <end position="42"/>
    </location>
</feature>
<dbReference type="SUPFAM" id="SSF52151">
    <property type="entry name" value="FabD/lysophospholipase-like"/>
    <property type="match status" value="1"/>
</dbReference>
<evidence type="ECO:0000256" key="6">
    <source>
        <dbReference type="PROSITE-ProRule" id="PRU01161"/>
    </source>
</evidence>
<evidence type="ECO:0000256" key="3">
    <source>
        <dbReference type="ARBA" id="ARBA00022963"/>
    </source>
</evidence>
<evidence type="ECO:0000256" key="2">
    <source>
        <dbReference type="ARBA" id="ARBA00022801"/>
    </source>
</evidence>
<comment type="domain">
    <text evidence="7">The nitrogen atoms of the two glycine residues in the GGXR motif define the oxyanion hole, and stabilize the oxyanion that forms during the nucleophilic attack by the catalytic serine during substrate cleavage.</text>
</comment>
<accession>A0A9E7F5J1</accession>
<dbReference type="EC" id="3.1.1.-" evidence="7"/>
<reference evidence="10" key="1">
    <citation type="submission" date="2022-05" db="EMBL/GenBank/DDBJ databases">
        <title>The Musa troglodytarum L. genome provides insights into the mechanism of non-climacteric behaviour and enrichment of carotenoids.</title>
        <authorList>
            <person name="Wang J."/>
        </authorList>
    </citation>
    <scope>NUCLEOTIDE SEQUENCE</scope>
    <source>
        <tissue evidence="10">Leaf</tissue>
    </source>
</reference>
<keyword evidence="2 7" id="KW-0378">Hydrolase</keyword>
<dbReference type="PANTHER" id="PTHR32241:SF3">
    <property type="entry name" value="PATATIN-LIKE PROTEIN 6"/>
    <property type="match status" value="1"/>
</dbReference>
<feature type="region of interest" description="Disordered" evidence="8">
    <location>
        <begin position="637"/>
        <end position="662"/>
    </location>
</feature>
<feature type="region of interest" description="Disordered" evidence="8">
    <location>
        <begin position="1"/>
        <end position="46"/>
    </location>
</feature>
<dbReference type="CDD" id="cd07199">
    <property type="entry name" value="Pat17_PNPLA8_PNPLA9_like"/>
    <property type="match status" value="1"/>
</dbReference>
<dbReference type="AlphaFoldDB" id="A0A9E7F5J1"/>
<feature type="domain" description="PNPLA" evidence="9">
    <location>
        <begin position="113"/>
        <end position="326"/>
    </location>
</feature>
<keyword evidence="4 7" id="KW-0443">Lipid metabolism</keyword>
<dbReference type="OrthoDB" id="1658288at2759"/>
<evidence type="ECO:0000256" key="1">
    <source>
        <dbReference type="ARBA" id="ARBA00010240"/>
    </source>
</evidence>
<evidence type="ECO:0000313" key="10">
    <source>
        <dbReference type="EMBL" id="URD89844.1"/>
    </source>
</evidence>